<reference evidence="2 3" key="1">
    <citation type="submission" date="2024-02" db="EMBL/GenBank/DDBJ databases">
        <title>Bacteria isolated from the canopy kelp, Nereocystis luetkeana.</title>
        <authorList>
            <person name="Pfister C.A."/>
            <person name="Younker I.T."/>
            <person name="Light S.H."/>
        </authorList>
    </citation>
    <scope>NUCLEOTIDE SEQUENCE [LARGE SCALE GENOMIC DNA]</scope>
    <source>
        <strain evidence="2 3">TI.2.07</strain>
    </source>
</reference>
<feature type="transmembrane region" description="Helical" evidence="1">
    <location>
        <begin position="63"/>
        <end position="82"/>
    </location>
</feature>
<protein>
    <submittedName>
        <fullName evidence="2">VanZ family protein</fullName>
    </submittedName>
</protein>
<evidence type="ECO:0000313" key="3">
    <source>
        <dbReference type="Proteomes" id="UP001366060"/>
    </source>
</evidence>
<evidence type="ECO:0000313" key="2">
    <source>
        <dbReference type="EMBL" id="MEL0660912.1"/>
    </source>
</evidence>
<gene>
    <name evidence="2" type="ORF">V6255_17415</name>
</gene>
<keyword evidence="1" id="KW-1133">Transmembrane helix</keyword>
<name>A0ABU9HG89_9GAMM</name>
<dbReference type="EMBL" id="JBAKBA010000067">
    <property type="protein sequence ID" value="MEL0660912.1"/>
    <property type="molecule type" value="Genomic_DNA"/>
</dbReference>
<dbReference type="Proteomes" id="UP001366060">
    <property type="component" value="Unassembled WGS sequence"/>
</dbReference>
<sequence>MKLLLQLIRDYWVILSLILATIITFLSLTPMAQLPDVPGSDKSHHFIAYSALIFPLMLKKPNYWFVIVILFTMLSGAIELIQPYQNRYGEWLDLLANIGGLTCGGTLAYVTNRFFPAY</sequence>
<keyword evidence="1" id="KW-0472">Membrane</keyword>
<comment type="caution">
    <text evidence="2">The sequence shown here is derived from an EMBL/GenBank/DDBJ whole genome shotgun (WGS) entry which is preliminary data.</text>
</comment>
<dbReference type="RefSeq" id="WP_341629282.1">
    <property type="nucleotide sequence ID" value="NZ_JBAKBA010000067.1"/>
</dbReference>
<proteinExistence type="predicted"/>
<accession>A0ABU9HG89</accession>
<dbReference type="PANTHER" id="PTHR28008:SF1">
    <property type="entry name" value="DOMAIN PROTEIN, PUTATIVE (AFU_ORTHOLOGUE AFUA_3G10980)-RELATED"/>
    <property type="match status" value="1"/>
</dbReference>
<keyword evidence="3" id="KW-1185">Reference proteome</keyword>
<keyword evidence="1" id="KW-0812">Transmembrane</keyword>
<evidence type="ECO:0000256" key="1">
    <source>
        <dbReference type="SAM" id="Phobius"/>
    </source>
</evidence>
<dbReference type="PANTHER" id="PTHR28008">
    <property type="entry name" value="DOMAIN PROTEIN, PUTATIVE (AFU_ORTHOLOGUE AFUA_3G10980)-RELATED"/>
    <property type="match status" value="1"/>
</dbReference>
<feature type="transmembrane region" description="Helical" evidence="1">
    <location>
        <begin position="12"/>
        <end position="32"/>
    </location>
</feature>
<feature type="transmembrane region" description="Helical" evidence="1">
    <location>
        <begin position="94"/>
        <end position="115"/>
    </location>
</feature>
<organism evidence="2 3">
    <name type="scientific">Psychromonas arctica</name>
    <dbReference type="NCBI Taxonomy" id="168275"/>
    <lineage>
        <taxon>Bacteria</taxon>
        <taxon>Pseudomonadati</taxon>
        <taxon>Pseudomonadota</taxon>
        <taxon>Gammaproteobacteria</taxon>
        <taxon>Alteromonadales</taxon>
        <taxon>Psychromonadaceae</taxon>
        <taxon>Psychromonas</taxon>
    </lineage>
</organism>